<dbReference type="OrthoDB" id="3277179at2"/>
<keyword evidence="1" id="KW-0805">Transcription regulation</keyword>
<dbReference type="Proteomes" id="UP000007882">
    <property type="component" value="Chromosome"/>
</dbReference>
<dbReference type="InterPro" id="IPR027417">
    <property type="entry name" value="P-loop_NTPase"/>
</dbReference>
<dbReference type="SUPFAM" id="SSF52540">
    <property type="entry name" value="P-loop containing nucleoside triphosphate hydrolases"/>
    <property type="match status" value="1"/>
</dbReference>
<keyword evidence="6" id="KW-1185">Reference proteome</keyword>
<accession>I0H573</accession>
<dbReference type="InterPro" id="IPR000792">
    <property type="entry name" value="Tscrpt_reg_LuxR_C"/>
</dbReference>
<organism evidence="5 6">
    <name type="scientific">Actinoplanes missouriensis (strain ATCC 14538 / DSM 43046 / CBS 188.64 / JCM 3121 / NBRC 102363 / NCIMB 12654 / NRRL B-3342 / UNCC 431)</name>
    <dbReference type="NCBI Taxonomy" id="512565"/>
    <lineage>
        <taxon>Bacteria</taxon>
        <taxon>Bacillati</taxon>
        <taxon>Actinomycetota</taxon>
        <taxon>Actinomycetes</taxon>
        <taxon>Micromonosporales</taxon>
        <taxon>Micromonosporaceae</taxon>
        <taxon>Actinoplanes</taxon>
    </lineage>
</organism>
<evidence type="ECO:0000313" key="5">
    <source>
        <dbReference type="EMBL" id="BAL88160.1"/>
    </source>
</evidence>
<dbReference type="PANTHER" id="PTHR44688:SF16">
    <property type="entry name" value="DNA-BINDING TRANSCRIPTIONAL ACTIVATOR DEVR_DOSR"/>
    <property type="match status" value="1"/>
</dbReference>
<dbReference type="EMBL" id="AP012319">
    <property type="protein sequence ID" value="BAL88160.1"/>
    <property type="molecule type" value="Genomic_DNA"/>
</dbReference>
<keyword evidence="3" id="KW-0804">Transcription</keyword>
<dbReference type="PRINTS" id="PR00038">
    <property type="entry name" value="HTHLUXR"/>
</dbReference>
<reference evidence="5 6" key="1">
    <citation type="submission" date="2012-02" db="EMBL/GenBank/DDBJ databases">
        <title>Complete genome sequence of Actinoplanes missouriensis 431 (= NBRC 102363).</title>
        <authorList>
            <person name="Ohnishi Y."/>
            <person name="Ishikawa J."/>
            <person name="Sekine M."/>
            <person name="Hosoyama A."/>
            <person name="Harada T."/>
            <person name="Narita H."/>
            <person name="Hata T."/>
            <person name="Konno Y."/>
            <person name="Tutikane K."/>
            <person name="Fujita N."/>
            <person name="Horinouchi S."/>
            <person name="Hayakawa M."/>
        </authorList>
    </citation>
    <scope>NUCLEOTIDE SEQUENCE [LARGE SCALE GENOMIC DNA]</scope>
    <source>
        <strain evidence="6">ATCC 14538 / DSM 43046 / CBS 188.64 / JCM 3121 / NBRC 102363 / NCIMB 12654 / NRRL B-3342 / UNCC 431</strain>
    </source>
</reference>
<dbReference type="STRING" id="512565.AMIS_29400"/>
<dbReference type="Pfam" id="PF13191">
    <property type="entry name" value="AAA_16"/>
    <property type="match status" value="1"/>
</dbReference>
<dbReference type="Gene3D" id="1.10.10.10">
    <property type="entry name" value="Winged helix-like DNA-binding domain superfamily/Winged helix DNA-binding domain"/>
    <property type="match status" value="1"/>
</dbReference>
<dbReference type="CDD" id="cd06170">
    <property type="entry name" value="LuxR_C_like"/>
    <property type="match status" value="1"/>
</dbReference>
<dbReference type="SUPFAM" id="SSF46894">
    <property type="entry name" value="C-terminal effector domain of the bipartite response regulators"/>
    <property type="match status" value="1"/>
</dbReference>
<evidence type="ECO:0000256" key="2">
    <source>
        <dbReference type="ARBA" id="ARBA00023125"/>
    </source>
</evidence>
<dbReference type="GO" id="GO:0003677">
    <property type="term" value="F:DNA binding"/>
    <property type="evidence" value="ECO:0007669"/>
    <property type="project" value="UniProtKB-KW"/>
</dbReference>
<dbReference type="AlphaFoldDB" id="I0H573"/>
<dbReference type="SMART" id="SM00421">
    <property type="entry name" value="HTH_LUXR"/>
    <property type="match status" value="1"/>
</dbReference>
<dbReference type="KEGG" id="ams:AMIS_29400"/>
<gene>
    <name evidence="5" type="ordered locus">AMIS_29400</name>
</gene>
<evidence type="ECO:0000256" key="1">
    <source>
        <dbReference type="ARBA" id="ARBA00023015"/>
    </source>
</evidence>
<feature type="domain" description="HTH luxR-type" evidence="4">
    <location>
        <begin position="819"/>
        <end position="882"/>
    </location>
</feature>
<sequence length="882" mass="93649">MPQHGLLGRVEQRRQLAAALDPARRAPAAVAVVAPRGRGTTTLLTEAAALGADRGFRVLIAAGHLDERDLPGAGLHQLLRPLRGLLARLPERDRPAATAAVTLQTEDPGTLRDGARALLLAAAPVLAVVDDLHLADDLSAAVLRALMTEPRMPVTLLAGARSGSSLPPGTTLISLPPLTDSDAATLLARQPAVPRGRARLEILRRAAGNPRAIVQLAAAFPGESDILRMASTRTFTIRQRYGGKLAALPEPALRLARQVSARLGDEDTVTVLTAAGAGPGDVAATVDSGLLEQHGADLRFADPLAAIATYTSCPAADRADLHRRFAAALPPGSASHALHLAAAATEPSEPLAAMLDQVADQARKAGRHHEQAGALQRAAELSRTPADAARRYAAALAAANLTGQTSWVHELYTALLAQQPAAPPPSAVCSAALAISRTGSQREAMDLLLDGVRRLPAAAVDTLLIVSTAAQIAQISALPEHRATLADLMRRLDPPATAAGVLVRRAIAVTLDPYRPWPAAPVPEPEPGEDPTGRALTLAYLADAAGDARAAVRLREQALAAMRERGTIVSFPEMWLPLLMGLGDQGRYPEALALIAEVRQVCATCDLPLLELEIDAVGSLIAALRDDVTRATALTEPPWARAYLHENRRLHYYLSMTVGVAAFTEGDYAAAYQHYRRLFGPDGRTLYPDSGGHALLGLTVIAPRADRSADAARVLPAYDVPPTVRMRLLIDHVRAELIGGDQAEEHFRRSLDDPAGETWALDRALARLHYGGWLRRQRRPVDAREQLTVALHALEQFGATALADIARAELQASGGPIDAPEGLSRLSPQQRTIVELAARGLRNSEIAAQLQVSPRTVGSHLSHAYQKLGVRSRRELSGLLKG</sequence>
<dbReference type="PANTHER" id="PTHR44688">
    <property type="entry name" value="DNA-BINDING TRANSCRIPTIONAL ACTIVATOR DEVR_DOSR"/>
    <property type="match status" value="1"/>
</dbReference>
<keyword evidence="2" id="KW-0238">DNA-binding</keyword>
<dbReference type="Pfam" id="PF00196">
    <property type="entry name" value="GerE"/>
    <property type="match status" value="1"/>
</dbReference>
<dbReference type="PROSITE" id="PS00622">
    <property type="entry name" value="HTH_LUXR_1"/>
    <property type="match status" value="1"/>
</dbReference>
<dbReference type="PROSITE" id="PS50043">
    <property type="entry name" value="HTH_LUXR_2"/>
    <property type="match status" value="1"/>
</dbReference>
<dbReference type="GO" id="GO:0006355">
    <property type="term" value="P:regulation of DNA-templated transcription"/>
    <property type="evidence" value="ECO:0007669"/>
    <property type="project" value="InterPro"/>
</dbReference>
<protein>
    <submittedName>
        <fullName evidence="5">Putative LuxR-family transcriptional regulator</fullName>
    </submittedName>
</protein>
<evidence type="ECO:0000256" key="3">
    <source>
        <dbReference type="ARBA" id="ARBA00023163"/>
    </source>
</evidence>
<dbReference type="InterPro" id="IPR036388">
    <property type="entry name" value="WH-like_DNA-bd_sf"/>
</dbReference>
<name>I0H573_ACTM4</name>
<dbReference type="InterPro" id="IPR016032">
    <property type="entry name" value="Sig_transdc_resp-reg_C-effctor"/>
</dbReference>
<evidence type="ECO:0000259" key="4">
    <source>
        <dbReference type="PROSITE" id="PS50043"/>
    </source>
</evidence>
<dbReference type="InterPro" id="IPR041664">
    <property type="entry name" value="AAA_16"/>
</dbReference>
<dbReference type="PATRIC" id="fig|512565.3.peg.2943"/>
<proteinExistence type="predicted"/>
<dbReference type="RefSeq" id="WP_014443055.1">
    <property type="nucleotide sequence ID" value="NC_017093.1"/>
</dbReference>
<dbReference type="eggNOG" id="COG2197">
    <property type="taxonomic scope" value="Bacteria"/>
</dbReference>
<dbReference type="HOGENOM" id="CLU_006850_4_1_11"/>
<evidence type="ECO:0000313" key="6">
    <source>
        <dbReference type="Proteomes" id="UP000007882"/>
    </source>
</evidence>